<evidence type="ECO:0000313" key="2">
    <source>
        <dbReference type="EMBL" id="TFK18052.1"/>
    </source>
</evidence>
<dbReference type="AlphaFoldDB" id="A0A5C3KDV5"/>
<keyword evidence="3" id="KW-1185">Reference proteome</keyword>
<organism evidence="2 3">
    <name type="scientific">Coprinopsis marcescibilis</name>
    <name type="common">Agaric fungus</name>
    <name type="synonym">Psathyrella marcescibilis</name>
    <dbReference type="NCBI Taxonomy" id="230819"/>
    <lineage>
        <taxon>Eukaryota</taxon>
        <taxon>Fungi</taxon>
        <taxon>Dikarya</taxon>
        <taxon>Basidiomycota</taxon>
        <taxon>Agaricomycotina</taxon>
        <taxon>Agaricomycetes</taxon>
        <taxon>Agaricomycetidae</taxon>
        <taxon>Agaricales</taxon>
        <taxon>Agaricineae</taxon>
        <taxon>Psathyrellaceae</taxon>
        <taxon>Coprinopsis</taxon>
    </lineage>
</organism>
<accession>A0A5C3KDV5</accession>
<dbReference type="EMBL" id="ML210438">
    <property type="protein sequence ID" value="TFK18052.1"/>
    <property type="molecule type" value="Genomic_DNA"/>
</dbReference>
<dbReference type="Proteomes" id="UP000307440">
    <property type="component" value="Unassembled WGS sequence"/>
</dbReference>
<gene>
    <name evidence="2" type="ORF">FA15DRAFT_760809</name>
</gene>
<keyword evidence="1" id="KW-0732">Signal</keyword>
<proteinExistence type="predicted"/>
<evidence type="ECO:0008006" key="4">
    <source>
        <dbReference type="Google" id="ProtNLM"/>
    </source>
</evidence>
<protein>
    <recommendedName>
        <fullName evidence="4">CBM1 domain-containing protein</fullName>
    </recommendedName>
</protein>
<reference evidence="2 3" key="1">
    <citation type="journal article" date="2019" name="Nat. Ecol. Evol.">
        <title>Megaphylogeny resolves global patterns of mushroom evolution.</title>
        <authorList>
            <person name="Varga T."/>
            <person name="Krizsan K."/>
            <person name="Foldi C."/>
            <person name="Dima B."/>
            <person name="Sanchez-Garcia M."/>
            <person name="Sanchez-Ramirez S."/>
            <person name="Szollosi G.J."/>
            <person name="Szarkandi J.G."/>
            <person name="Papp V."/>
            <person name="Albert L."/>
            <person name="Andreopoulos W."/>
            <person name="Angelini C."/>
            <person name="Antonin V."/>
            <person name="Barry K.W."/>
            <person name="Bougher N.L."/>
            <person name="Buchanan P."/>
            <person name="Buyck B."/>
            <person name="Bense V."/>
            <person name="Catcheside P."/>
            <person name="Chovatia M."/>
            <person name="Cooper J."/>
            <person name="Damon W."/>
            <person name="Desjardin D."/>
            <person name="Finy P."/>
            <person name="Geml J."/>
            <person name="Haridas S."/>
            <person name="Hughes K."/>
            <person name="Justo A."/>
            <person name="Karasinski D."/>
            <person name="Kautmanova I."/>
            <person name="Kiss B."/>
            <person name="Kocsube S."/>
            <person name="Kotiranta H."/>
            <person name="LaButti K.M."/>
            <person name="Lechner B.E."/>
            <person name="Liimatainen K."/>
            <person name="Lipzen A."/>
            <person name="Lukacs Z."/>
            <person name="Mihaltcheva S."/>
            <person name="Morgado L.N."/>
            <person name="Niskanen T."/>
            <person name="Noordeloos M.E."/>
            <person name="Ohm R.A."/>
            <person name="Ortiz-Santana B."/>
            <person name="Ovrebo C."/>
            <person name="Racz N."/>
            <person name="Riley R."/>
            <person name="Savchenko A."/>
            <person name="Shiryaev A."/>
            <person name="Soop K."/>
            <person name="Spirin V."/>
            <person name="Szebenyi C."/>
            <person name="Tomsovsky M."/>
            <person name="Tulloss R.E."/>
            <person name="Uehling J."/>
            <person name="Grigoriev I.V."/>
            <person name="Vagvolgyi C."/>
            <person name="Papp T."/>
            <person name="Martin F.M."/>
            <person name="Miettinen O."/>
            <person name="Hibbett D.S."/>
            <person name="Nagy L.G."/>
        </authorList>
    </citation>
    <scope>NUCLEOTIDE SEQUENCE [LARGE SCALE GENOMIC DNA]</scope>
    <source>
        <strain evidence="2 3">CBS 121175</strain>
    </source>
</reference>
<feature type="chain" id="PRO_5022761875" description="CBM1 domain-containing protein" evidence="1">
    <location>
        <begin position="27"/>
        <end position="340"/>
    </location>
</feature>
<evidence type="ECO:0000256" key="1">
    <source>
        <dbReference type="SAM" id="SignalP"/>
    </source>
</evidence>
<name>A0A5C3KDV5_COPMA</name>
<sequence>MAAKLAMSLLCAISVSVVLHTTLVGGHVVHHARRGEITDTLAPQTVVGTAHITSSAPLVATPAPTYVPPFGQCGGGTTYTGPSQCLPWRVHLRAMPRLQLLPMPNWILPDHDNRQHSLPLVRLPPVPPSHYKYPGDHLHSCASQKLPNVFVPWMRRWIQASHHSYKPRPLSNLHLRPNVADYDCDPDCDHNTSPEQLPNVLVPWVRWWIQASHHSNESCALSDLHLCADGACYDTSSQSNHDAAPTVQLHHLYMPCVRLGISTGHYSNESCALSDLHLCADVAYYDRDPNCDHHSTPKQLPNIFVPWVRRWIQARHHSNESCDVSNLHLCANIAYHDASS</sequence>
<evidence type="ECO:0000313" key="3">
    <source>
        <dbReference type="Proteomes" id="UP000307440"/>
    </source>
</evidence>
<feature type="signal peptide" evidence="1">
    <location>
        <begin position="1"/>
        <end position="26"/>
    </location>
</feature>